<dbReference type="Pfam" id="PF21351">
    <property type="entry name" value="TetR_C_41"/>
    <property type="match status" value="1"/>
</dbReference>
<dbReference type="PIR" id="A83990">
    <property type="entry name" value="A83990"/>
</dbReference>
<proteinExistence type="predicted"/>
<name>Q9K9C8_HALH5</name>
<dbReference type="eggNOG" id="COG1309">
    <property type="taxonomic scope" value="Bacteria"/>
</dbReference>
<evidence type="ECO:0000313" key="3">
    <source>
        <dbReference type="Proteomes" id="UP000001258"/>
    </source>
</evidence>
<accession>Q9K9C8</accession>
<dbReference type="STRING" id="272558.gene:10728619"/>
<keyword evidence="3" id="KW-1185">Reference proteome</keyword>
<dbReference type="OrthoDB" id="9814200at2"/>
<evidence type="ECO:0000259" key="1">
    <source>
        <dbReference type="Pfam" id="PF21351"/>
    </source>
</evidence>
<dbReference type="KEGG" id="bha:BH2721"/>
<evidence type="ECO:0000313" key="2">
    <source>
        <dbReference type="EMBL" id="BAB06440.1"/>
    </source>
</evidence>
<dbReference type="InterPro" id="IPR049484">
    <property type="entry name" value="Rv0078-like_C"/>
</dbReference>
<dbReference type="AlphaFoldDB" id="Q9K9C8"/>
<dbReference type="Gene3D" id="1.10.357.10">
    <property type="entry name" value="Tetracycline Repressor, domain 2"/>
    <property type="match status" value="1"/>
</dbReference>
<dbReference type="SMR" id="Q9K9C8"/>
<dbReference type="EMBL" id="BA000004">
    <property type="protein sequence ID" value="BAB06440.1"/>
    <property type="molecule type" value="Genomic_DNA"/>
</dbReference>
<dbReference type="Proteomes" id="UP000001258">
    <property type="component" value="Chromosome"/>
</dbReference>
<protein>
    <submittedName>
        <fullName evidence="2">BH2721 protein</fullName>
    </submittedName>
</protein>
<organism evidence="2 3">
    <name type="scientific">Halalkalibacterium halodurans (strain ATCC BAA-125 / DSM 18197 / FERM 7344 / JCM 9153 / C-125)</name>
    <name type="common">Bacillus halodurans</name>
    <dbReference type="NCBI Taxonomy" id="272558"/>
    <lineage>
        <taxon>Bacteria</taxon>
        <taxon>Bacillati</taxon>
        <taxon>Bacillota</taxon>
        <taxon>Bacilli</taxon>
        <taxon>Bacillales</taxon>
        <taxon>Bacillaceae</taxon>
        <taxon>Halalkalibacterium (ex Joshi et al. 2022)</taxon>
    </lineage>
</organism>
<dbReference type="RefSeq" id="WP_010898869.1">
    <property type="nucleotide sequence ID" value="NC_002570.2"/>
</dbReference>
<reference evidence="2 3" key="1">
    <citation type="journal article" date="2000" name="Nucleic Acids Res.">
        <title>Complete genome sequence of the alkaliphilic bacterium Bacillus halodurans and genomic sequence comparison with Bacillus subtilis.</title>
        <authorList>
            <person name="Takami H."/>
            <person name="Nakasone K."/>
            <person name="Takaki Y."/>
            <person name="Maeno G."/>
            <person name="Sasaki R."/>
            <person name="Masui N."/>
            <person name="Fuji F."/>
            <person name="Hirama C."/>
            <person name="Nakamura Y."/>
            <person name="Ogasawara N."/>
            <person name="Kuhara S."/>
            <person name="Horikoshi K."/>
        </authorList>
    </citation>
    <scope>NUCLEOTIDE SEQUENCE [LARGE SCALE GENOMIC DNA]</scope>
    <source>
        <strain evidence="3">ATCC BAA-125 / DSM 18197 / FERM 7344 / JCM 9153 / C-125</strain>
    </source>
</reference>
<dbReference type="HOGENOM" id="CLU_2142268_0_0_9"/>
<gene>
    <name evidence="2" type="ordered locus">BH2721</name>
</gene>
<sequence length="115" mass="13104">MWQQLVNGCRAFLTAAVESQNHRILLIDGPAVLGWDTFRMMDQKYSMNSLREQLQLMQKHGQLLPVSIDALTHCLSGAMNEAALWLAENPQKPVTEIMKTLEILLEGFRQHPTNM</sequence>
<feature type="domain" description="Transcriptional regulator Rv0078-like C-terminal" evidence="1">
    <location>
        <begin position="2"/>
        <end position="107"/>
    </location>
</feature>